<dbReference type="PROSITE" id="PS50850">
    <property type="entry name" value="MFS"/>
    <property type="match status" value="1"/>
</dbReference>
<keyword evidence="3 5" id="KW-1133">Transmembrane helix</keyword>
<feature type="transmembrane region" description="Helical" evidence="5">
    <location>
        <begin position="359"/>
        <end position="378"/>
    </location>
</feature>
<dbReference type="InterPro" id="IPR020846">
    <property type="entry name" value="MFS_dom"/>
</dbReference>
<feature type="transmembrane region" description="Helical" evidence="5">
    <location>
        <begin position="268"/>
        <end position="288"/>
    </location>
</feature>
<dbReference type="Gene3D" id="1.20.1250.20">
    <property type="entry name" value="MFS general substrate transporter like domains"/>
    <property type="match status" value="2"/>
</dbReference>
<proteinExistence type="predicted"/>
<dbReference type="AlphaFoldDB" id="A0A6J6PHN9"/>
<dbReference type="SUPFAM" id="SSF103473">
    <property type="entry name" value="MFS general substrate transporter"/>
    <property type="match status" value="1"/>
</dbReference>
<evidence type="ECO:0000313" key="7">
    <source>
        <dbReference type="EMBL" id="CAB4696325.1"/>
    </source>
</evidence>
<name>A0A6J6PHN9_9ZZZZ</name>
<dbReference type="Pfam" id="PF07690">
    <property type="entry name" value="MFS_1"/>
    <property type="match status" value="1"/>
</dbReference>
<evidence type="ECO:0000256" key="1">
    <source>
        <dbReference type="ARBA" id="ARBA00004141"/>
    </source>
</evidence>
<reference evidence="7" key="1">
    <citation type="submission" date="2020-05" db="EMBL/GenBank/DDBJ databases">
        <authorList>
            <person name="Chiriac C."/>
            <person name="Salcher M."/>
            <person name="Ghai R."/>
            <person name="Kavagutti S V."/>
        </authorList>
    </citation>
    <scope>NUCLEOTIDE SEQUENCE</scope>
</reference>
<protein>
    <submittedName>
        <fullName evidence="7">Unannotated protein</fullName>
    </submittedName>
</protein>
<evidence type="ECO:0000256" key="5">
    <source>
        <dbReference type="SAM" id="Phobius"/>
    </source>
</evidence>
<feature type="transmembrane region" description="Helical" evidence="5">
    <location>
        <begin position="236"/>
        <end position="256"/>
    </location>
</feature>
<feature type="transmembrane region" description="Helical" evidence="5">
    <location>
        <begin position="105"/>
        <end position="122"/>
    </location>
</feature>
<dbReference type="InterPro" id="IPR051788">
    <property type="entry name" value="MFS_Transporter"/>
</dbReference>
<feature type="domain" description="Major facilitator superfamily (MFS) profile" evidence="6">
    <location>
        <begin position="13"/>
        <end position="407"/>
    </location>
</feature>
<keyword evidence="2 5" id="KW-0812">Transmembrane</keyword>
<dbReference type="InterPro" id="IPR036259">
    <property type="entry name" value="MFS_trans_sf"/>
</dbReference>
<dbReference type="InterPro" id="IPR011701">
    <property type="entry name" value="MFS"/>
</dbReference>
<dbReference type="GO" id="GO:0022857">
    <property type="term" value="F:transmembrane transporter activity"/>
    <property type="evidence" value="ECO:0007669"/>
    <property type="project" value="InterPro"/>
</dbReference>
<dbReference type="GO" id="GO:0016020">
    <property type="term" value="C:membrane"/>
    <property type="evidence" value="ECO:0007669"/>
    <property type="project" value="UniProtKB-SubCell"/>
</dbReference>
<keyword evidence="4 5" id="KW-0472">Membrane</keyword>
<evidence type="ECO:0000259" key="6">
    <source>
        <dbReference type="PROSITE" id="PS50850"/>
    </source>
</evidence>
<accession>A0A6J6PHN9</accession>
<sequence length="414" mass="44468">MPNQKIADSSRRWFTGIFALFLIRGFVYGTWASQNPAIKELLSLDNTQMGIYAMVFATGSIAGVMIAGRIVGRLGSRNTSLVTYFLFCLGLVALGVTVYDQNALLAFALTALIGLPIGTADFDNNLEATEINRVSGRNRVPSLHAGFSFGLLGGSGLASLLLAQNVSIAVHLALVGIVLIVVSMLSSVLIPRMNGYETKLRKTSSLDTGAIELAHVEVQHESKVTQLTAWRQRRSLMIVFIAFAIIFSEGAASIWMPVALVEEGWSQSAAVFCFTVFAVVATTMRLLGNRIADALGRRRVVNYSGVIAAIGIGLFMLSPIIGLEYLAAVIWSIGNAIGLAMCVAALGDDPRMTSARMSMLWNTVYIANLVIGPAIGILSEFVGLYWAFGLPLVLMLAITFFSKAVEKEKLTADA</sequence>
<dbReference type="PANTHER" id="PTHR23514:SF13">
    <property type="entry name" value="INNER MEMBRANE PROTEIN YBJJ"/>
    <property type="match status" value="1"/>
</dbReference>
<evidence type="ECO:0000256" key="2">
    <source>
        <dbReference type="ARBA" id="ARBA00022692"/>
    </source>
</evidence>
<feature type="transmembrane region" description="Helical" evidence="5">
    <location>
        <begin position="51"/>
        <end position="72"/>
    </location>
</feature>
<feature type="transmembrane region" description="Helical" evidence="5">
    <location>
        <begin position="81"/>
        <end position="99"/>
    </location>
</feature>
<dbReference type="EMBL" id="CAEZXK010000068">
    <property type="protein sequence ID" value="CAB4696325.1"/>
    <property type="molecule type" value="Genomic_DNA"/>
</dbReference>
<feature type="transmembrane region" description="Helical" evidence="5">
    <location>
        <begin position="143"/>
        <end position="162"/>
    </location>
</feature>
<feature type="transmembrane region" description="Helical" evidence="5">
    <location>
        <begin position="384"/>
        <end position="401"/>
    </location>
</feature>
<organism evidence="7">
    <name type="scientific">freshwater metagenome</name>
    <dbReference type="NCBI Taxonomy" id="449393"/>
    <lineage>
        <taxon>unclassified sequences</taxon>
        <taxon>metagenomes</taxon>
        <taxon>ecological metagenomes</taxon>
    </lineage>
</organism>
<feature type="transmembrane region" description="Helical" evidence="5">
    <location>
        <begin position="168"/>
        <end position="190"/>
    </location>
</feature>
<gene>
    <name evidence="7" type="ORF">UFOPK2370_01264</name>
</gene>
<evidence type="ECO:0000256" key="3">
    <source>
        <dbReference type="ARBA" id="ARBA00022989"/>
    </source>
</evidence>
<feature type="transmembrane region" description="Helical" evidence="5">
    <location>
        <begin position="300"/>
        <end position="322"/>
    </location>
</feature>
<comment type="subcellular location">
    <subcellularLocation>
        <location evidence="1">Membrane</location>
        <topology evidence="1">Multi-pass membrane protein</topology>
    </subcellularLocation>
</comment>
<feature type="transmembrane region" description="Helical" evidence="5">
    <location>
        <begin position="12"/>
        <end position="31"/>
    </location>
</feature>
<feature type="transmembrane region" description="Helical" evidence="5">
    <location>
        <begin position="328"/>
        <end position="347"/>
    </location>
</feature>
<dbReference type="PANTHER" id="PTHR23514">
    <property type="entry name" value="BYPASS OF STOP CODON PROTEIN 6"/>
    <property type="match status" value="1"/>
</dbReference>
<evidence type="ECO:0000256" key="4">
    <source>
        <dbReference type="ARBA" id="ARBA00023136"/>
    </source>
</evidence>